<dbReference type="Proteomes" id="UP000013941">
    <property type="component" value="Chromosome"/>
</dbReference>
<dbReference type="HOGENOM" id="CLU_2720628_0_0_14"/>
<name>R4RZX9_PHYAS</name>
<sequence>MVFLFFINQKLIYNYFVFMFLFASILYHFVWFFYLIKISFIIIFLYVYLLRFILCYKSIFYFDYNKTAYVFL</sequence>
<keyword evidence="1" id="KW-0472">Membrane</keyword>
<evidence type="ECO:0000256" key="1">
    <source>
        <dbReference type="SAM" id="Phobius"/>
    </source>
</evidence>
<dbReference type="KEGG" id="nzs:SLY_0102"/>
<keyword evidence="1" id="KW-0812">Transmembrane</keyword>
<keyword evidence="3" id="KW-1185">Reference proteome</keyword>
<dbReference type="EMBL" id="CP002548">
    <property type="protein sequence ID" value="AGL90028.1"/>
    <property type="molecule type" value="Genomic_DNA"/>
</dbReference>
<reference evidence="2 3" key="1">
    <citation type="journal article" date="2013" name="BMC Genomics">
        <title>Comparison of the complete genome sequence of two closely related isolates of 'Candidatus Phytoplasma australiense' reveals genome plasticity.</title>
        <authorList>
            <person name="Andersen M.T."/>
            <person name="Liefting L.W."/>
            <person name="Havukkala I."/>
            <person name="Beever R.E."/>
        </authorList>
    </citation>
    <scope>NUCLEOTIDE SEQUENCE [LARGE SCALE GENOMIC DNA]</scope>
    <source>
        <strain evidence="2 3">NZSb11</strain>
    </source>
</reference>
<keyword evidence="1" id="KW-1133">Transmembrane helix</keyword>
<feature type="transmembrane region" description="Helical" evidence="1">
    <location>
        <begin position="12"/>
        <end position="34"/>
    </location>
</feature>
<feature type="transmembrane region" description="Helical" evidence="1">
    <location>
        <begin position="40"/>
        <end position="62"/>
    </location>
</feature>
<evidence type="ECO:0000313" key="3">
    <source>
        <dbReference type="Proteomes" id="UP000013941"/>
    </source>
</evidence>
<dbReference type="AlphaFoldDB" id="R4RZX9"/>
<protein>
    <submittedName>
        <fullName evidence="2">Uncharacterized protein</fullName>
    </submittedName>
</protein>
<organism evidence="2 3">
    <name type="scientific">Strawberry lethal yellows phytoplasma (CPA) str. NZSb11</name>
    <dbReference type="NCBI Taxonomy" id="980422"/>
    <lineage>
        <taxon>Bacteria</taxon>
        <taxon>Bacillati</taxon>
        <taxon>Mycoplasmatota</taxon>
        <taxon>Mollicutes</taxon>
        <taxon>Acholeplasmatales</taxon>
        <taxon>Acholeplasmataceae</taxon>
        <taxon>Candidatus Phytoplasma</taxon>
        <taxon>16SrXII (Stolbur group)</taxon>
    </lineage>
</organism>
<proteinExistence type="predicted"/>
<accession>R4RZX9</accession>
<gene>
    <name evidence="2" type="ORF">SLY_0102</name>
</gene>
<evidence type="ECO:0000313" key="2">
    <source>
        <dbReference type="EMBL" id="AGL90028.1"/>
    </source>
</evidence>